<dbReference type="RefSeq" id="XP_006817237.1">
    <property type="nucleotide sequence ID" value="XM_006817174.1"/>
</dbReference>
<feature type="compositionally biased region" description="Acidic residues" evidence="1">
    <location>
        <begin position="1"/>
        <end position="12"/>
    </location>
</feature>
<feature type="region of interest" description="Disordered" evidence="1">
    <location>
        <begin position="37"/>
        <end position="57"/>
    </location>
</feature>
<name>A0ABM0MB46_SACKO</name>
<sequence>MQQTVDEEDQEVEAQTTPKVTLRSIQTEEKLHSYYLRQTPERNMQADKRSKHKPLKENVTGSQLSLCELAIETSFKSVLPASPVHLRHLAVPHRHSPRFKAASLSPYASNKRTTKNIFNIPSTRKLVSSHARTQYSFKSFHTPTPLRKSQMEKQTSASCLSSPEVELEPVNLCAVYITNSD</sequence>
<dbReference type="GeneID" id="102805386"/>
<evidence type="ECO:0000256" key="1">
    <source>
        <dbReference type="SAM" id="MobiDB-lite"/>
    </source>
</evidence>
<evidence type="ECO:0000313" key="3">
    <source>
        <dbReference type="RefSeq" id="XP_006817237.1"/>
    </source>
</evidence>
<keyword evidence="2" id="KW-1185">Reference proteome</keyword>
<feature type="region of interest" description="Disordered" evidence="1">
    <location>
        <begin position="1"/>
        <end position="20"/>
    </location>
</feature>
<reference evidence="3" key="1">
    <citation type="submission" date="2025-08" db="UniProtKB">
        <authorList>
            <consortium name="RefSeq"/>
        </authorList>
    </citation>
    <scope>IDENTIFICATION</scope>
    <source>
        <tissue evidence="3">Testes</tissue>
    </source>
</reference>
<evidence type="ECO:0000313" key="2">
    <source>
        <dbReference type="Proteomes" id="UP000694865"/>
    </source>
</evidence>
<accession>A0ABM0MB46</accession>
<dbReference type="Proteomes" id="UP000694865">
    <property type="component" value="Unplaced"/>
</dbReference>
<gene>
    <name evidence="3" type="primary">LOC102805386</name>
</gene>
<proteinExistence type="predicted"/>
<protein>
    <submittedName>
        <fullName evidence="3">Uncharacterized protein LOC102805386</fullName>
    </submittedName>
</protein>
<organism evidence="2 3">
    <name type="scientific">Saccoglossus kowalevskii</name>
    <name type="common">Acorn worm</name>
    <dbReference type="NCBI Taxonomy" id="10224"/>
    <lineage>
        <taxon>Eukaryota</taxon>
        <taxon>Metazoa</taxon>
        <taxon>Hemichordata</taxon>
        <taxon>Enteropneusta</taxon>
        <taxon>Harrimaniidae</taxon>
        <taxon>Saccoglossus</taxon>
    </lineage>
</organism>